<accession>A0AAU8GD16</accession>
<sequence>MSILSNTFIKKFKPIENILQHKKCIDLNTTLPLNTYDTYSHSIYTLLTELQYFNILNKNETILKNQSFVIYANNKSILFCRFKKKDNDNTNDKIYYEQWDFVDNITYTMYNDNLAYVIDTFNQLYQSSDICMKKFLDKKYKYIAHGNWMRQDMKHIIYIGQHDIADMEIRISTKNRIEYKIKNEIDPVVFKTKNISEIITIKNHYFIMSQTLSPYNILYDLSDILQFNNLYNLNINKESCIDGIAYV</sequence>
<proteinExistence type="predicted"/>
<name>A0AAU8GD16_9VIRU</name>
<organism evidence="1">
    <name type="scientific">Faxonius propinquus nudivirus</name>
    <dbReference type="NCBI Taxonomy" id="3139431"/>
    <lineage>
        <taxon>Viruses</taxon>
        <taxon>Viruses incertae sedis</taxon>
        <taxon>Naldaviricetes</taxon>
        <taxon>Lefavirales</taxon>
        <taxon>Nudiviridae</taxon>
    </lineage>
</organism>
<reference evidence="1" key="1">
    <citation type="submission" date="2024-06" db="EMBL/GenBank/DDBJ databases">
        <title>North American crayfish harbour diverse members of the Nudiviridae.</title>
        <authorList>
            <person name="Stratton C."/>
            <person name="Bojko J."/>
        </authorList>
    </citation>
    <scope>NUCLEOTIDE SEQUENCE</scope>
    <source>
        <strain evidence="1">142H</strain>
    </source>
</reference>
<evidence type="ECO:0000313" key="1">
    <source>
        <dbReference type="EMBL" id="XCH39358.1"/>
    </source>
</evidence>
<gene>
    <name evidence="1" type="ORF">FpNV_113</name>
</gene>
<dbReference type="EMBL" id="PP955094">
    <property type="protein sequence ID" value="XCH39358.1"/>
    <property type="molecule type" value="Genomic_DNA"/>
</dbReference>
<protein>
    <submittedName>
        <fullName evidence="1">Uncharacterized protein</fullName>
    </submittedName>
</protein>